<reference evidence="13 14" key="1">
    <citation type="submission" date="2021-02" db="EMBL/GenBank/DDBJ databases">
        <title>Complete genome sequence of Lactococcus lactis strain K_LL004.</title>
        <authorList>
            <person name="Kim H.B."/>
        </authorList>
    </citation>
    <scope>NUCLEOTIDE SEQUENCE [LARGE SCALE GENOMIC DNA]</scope>
    <source>
        <strain evidence="13 14">K_LL004</strain>
    </source>
</reference>
<dbReference type="PANTHER" id="PTHR43665">
    <property type="entry name" value="ISOPENTENYL-DIPHOSPHATE DELTA-ISOMERASE"/>
    <property type="match status" value="1"/>
</dbReference>
<keyword evidence="5 11" id="KW-0479">Metal-binding</keyword>
<dbReference type="RefSeq" id="WP_205872276.1">
    <property type="nucleotide sequence ID" value="NZ_CP070872.1"/>
</dbReference>
<name>A0AA45QRW7_9LACT</name>
<organism evidence="13 14">
    <name type="scientific">Lactococcus taiwanensis</name>
    <dbReference type="NCBI Taxonomy" id="1151742"/>
    <lineage>
        <taxon>Bacteria</taxon>
        <taxon>Bacillati</taxon>
        <taxon>Bacillota</taxon>
        <taxon>Bacilli</taxon>
        <taxon>Lactobacillales</taxon>
        <taxon>Streptococcaceae</taxon>
        <taxon>Lactococcus</taxon>
    </lineage>
</organism>
<feature type="binding site" evidence="11">
    <location>
        <position position="193"/>
    </location>
    <ligand>
        <name>FMN</name>
        <dbReference type="ChEBI" id="CHEBI:58210"/>
    </ligand>
</feature>
<keyword evidence="2 11" id="KW-0963">Cytoplasm</keyword>
<evidence type="ECO:0000256" key="5">
    <source>
        <dbReference type="ARBA" id="ARBA00022723"/>
    </source>
</evidence>
<keyword evidence="7 11" id="KW-0521">NADP</keyword>
<keyword evidence="4 11" id="KW-0288">FMN</keyword>
<feature type="binding site" evidence="11">
    <location>
        <position position="162"/>
    </location>
    <ligand>
        <name>substrate</name>
    </ligand>
</feature>
<dbReference type="Gene3D" id="3.20.20.70">
    <property type="entry name" value="Aldolase class I"/>
    <property type="match status" value="1"/>
</dbReference>
<evidence type="ECO:0000259" key="12">
    <source>
        <dbReference type="Pfam" id="PF01070"/>
    </source>
</evidence>
<dbReference type="GO" id="GO:0070402">
    <property type="term" value="F:NADPH binding"/>
    <property type="evidence" value="ECO:0007669"/>
    <property type="project" value="UniProtKB-UniRule"/>
</dbReference>
<keyword evidence="14" id="KW-1185">Reference proteome</keyword>
<dbReference type="HAMAP" id="MF_00354">
    <property type="entry name" value="Idi_2"/>
    <property type="match status" value="1"/>
</dbReference>
<dbReference type="GO" id="GO:0005737">
    <property type="term" value="C:cytoplasm"/>
    <property type="evidence" value="ECO:0007669"/>
    <property type="project" value="UniProtKB-SubCell"/>
</dbReference>
<evidence type="ECO:0000256" key="6">
    <source>
        <dbReference type="ARBA" id="ARBA00022842"/>
    </source>
</evidence>
<dbReference type="GO" id="GO:0000287">
    <property type="term" value="F:magnesium ion binding"/>
    <property type="evidence" value="ECO:0007669"/>
    <property type="project" value="UniProtKB-UniRule"/>
</dbReference>
<comment type="cofactor">
    <cofactor evidence="11">
        <name>NADPH</name>
        <dbReference type="ChEBI" id="CHEBI:57783"/>
    </cofactor>
</comment>
<evidence type="ECO:0000256" key="3">
    <source>
        <dbReference type="ARBA" id="ARBA00022630"/>
    </source>
</evidence>
<proteinExistence type="inferred from homology"/>
<dbReference type="InterPro" id="IPR011179">
    <property type="entry name" value="IPdP_isomerase"/>
</dbReference>
<comment type="cofactor">
    <cofactor evidence="1 11">
        <name>FMN</name>
        <dbReference type="ChEBI" id="CHEBI:58210"/>
    </cofactor>
</comment>
<dbReference type="EC" id="5.3.3.2" evidence="11"/>
<keyword evidence="3 11" id="KW-0285">Flavoprotein</keyword>
<dbReference type="PIRSF" id="PIRSF003314">
    <property type="entry name" value="IPP_isomerase"/>
    <property type="match status" value="1"/>
</dbReference>
<dbReference type="InterPro" id="IPR000262">
    <property type="entry name" value="FMN-dep_DH"/>
</dbReference>
<keyword evidence="6 11" id="KW-0460">Magnesium</keyword>
<dbReference type="NCBIfam" id="TIGR02151">
    <property type="entry name" value="IPP_isom_2"/>
    <property type="match status" value="1"/>
</dbReference>
<dbReference type="GO" id="GO:0008299">
    <property type="term" value="P:isoprenoid biosynthetic process"/>
    <property type="evidence" value="ECO:0007669"/>
    <property type="project" value="UniProtKB-UniRule"/>
</dbReference>
<feature type="binding site" evidence="11">
    <location>
        <begin position="12"/>
        <end position="13"/>
    </location>
    <ligand>
        <name>substrate</name>
    </ligand>
</feature>
<comment type="similarity">
    <text evidence="11">Belongs to the IPP isomerase type 2 family.</text>
</comment>
<dbReference type="KEGG" id="lti:JW886_02940"/>
<dbReference type="GO" id="GO:0010181">
    <property type="term" value="F:FMN binding"/>
    <property type="evidence" value="ECO:0007669"/>
    <property type="project" value="UniProtKB-UniRule"/>
</dbReference>
<feature type="domain" description="FMN-dependent dehydrogenase" evidence="12">
    <location>
        <begin position="160"/>
        <end position="331"/>
    </location>
</feature>
<dbReference type="EMBL" id="CP070872">
    <property type="protein sequence ID" value="QSE77235.1"/>
    <property type="molecule type" value="Genomic_DNA"/>
</dbReference>
<evidence type="ECO:0000256" key="9">
    <source>
        <dbReference type="ARBA" id="ARBA00023235"/>
    </source>
</evidence>
<evidence type="ECO:0000256" key="1">
    <source>
        <dbReference type="ARBA" id="ARBA00001917"/>
    </source>
</evidence>
<accession>A0AA45QRW7</accession>
<dbReference type="InterPro" id="IPR013785">
    <property type="entry name" value="Aldolase_TIM"/>
</dbReference>
<dbReference type="Pfam" id="PF01070">
    <property type="entry name" value="FMN_dh"/>
    <property type="match status" value="1"/>
</dbReference>
<keyword evidence="8 11" id="KW-0414">Isoprene biosynthesis</keyword>
<evidence type="ECO:0000256" key="11">
    <source>
        <dbReference type="HAMAP-Rule" id="MF_00354"/>
    </source>
</evidence>
<protein>
    <recommendedName>
        <fullName evidence="11">Isopentenyl-diphosphate delta-isomerase</fullName>
        <shortName evidence="11">IPP isomerase</shortName>
        <ecNumber evidence="11">5.3.3.2</ecNumber>
    </recommendedName>
    <alternativeName>
        <fullName evidence="11">Isopentenyl diphosphate:dimethylallyl diphosphate isomerase</fullName>
    </alternativeName>
    <alternativeName>
        <fullName evidence="11">Isopentenyl pyrophosphate isomerase</fullName>
    </alternativeName>
    <alternativeName>
        <fullName evidence="11">Type 2 isopentenyl diphosphate isomerase</fullName>
        <shortName evidence="11">IDI-2</shortName>
    </alternativeName>
</protein>
<feature type="binding site" evidence="11">
    <location>
        <begin position="73"/>
        <end position="75"/>
    </location>
    <ligand>
        <name>FMN</name>
        <dbReference type="ChEBI" id="CHEBI:58210"/>
    </ligand>
</feature>
<feature type="binding site" evidence="11">
    <location>
        <position position="163"/>
    </location>
    <ligand>
        <name>Mg(2+)</name>
        <dbReference type="ChEBI" id="CHEBI:18420"/>
    </ligand>
</feature>
<evidence type="ECO:0000256" key="8">
    <source>
        <dbReference type="ARBA" id="ARBA00023229"/>
    </source>
</evidence>
<evidence type="ECO:0000256" key="2">
    <source>
        <dbReference type="ARBA" id="ARBA00022490"/>
    </source>
</evidence>
<dbReference type="GO" id="GO:0016491">
    <property type="term" value="F:oxidoreductase activity"/>
    <property type="evidence" value="ECO:0007669"/>
    <property type="project" value="InterPro"/>
</dbReference>
<feature type="binding site" evidence="11">
    <location>
        <begin position="288"/>
        <end position="289"/>
    </location>
    <ligand>
        <name>FMN</name>
        <dbReference type="ChEBI" id="CHEBI:58210"/>
    </ligand>
</feature>
<comment type="cofactor">
    <cofactor evidence="11">
        <name>Mg(2+)</name>
        <dbReference type="ChEBI" id="CHEBI:18420"/>
    </cofactor>
</comment>
<dbReference type="GO" id="GO:0004452">
    <property type="term" value="F:isopentenyl-diphosphate delta-isomerase activity"/>
    <property type="evidence" value="ECO:0007669"/>
    <property type="project" value="UniProtKB-UniRule"/>
</dbReference>
<evidence type="ECO:0000313" key="14">
    <source>
        <dbReference type="Proteomes" id="UP000663608"/>
    </source>
</evidence>
<dbReference type="CDD" id="cd02811">
    <property type="entry name" value="IDI-2_FMN"/>
    <property type="match status" value="1"/>
</dbReference>
<feature type="binding site" evidence="11">
    <location>
        <position position="223"/>
    </location>
    <ligand>
        <name>FMN</name>
        <dbReference type="ChEBI" id="CHEBI:58210"/>
    </ligand>
</feature>
<dbReference type="PANTHER" id="PTHR43665:SF1">
    <property type="entry name" value="ISOPENTENYL-DIPHOSPHATE DELTA-ISOMERASE"/>
    <property type="match status" value="1"/>
</dbReference>
<comment type="subunit">
    <text evidence="10 11">Homooctamer. Dimer of tetramers.</text>
</comment>
<sequence>MIKNEKAIHQHRKDEHLSLAIKYWREQRNKTAGLTFSDLRLIPNTLPEIALEDIKLSSNFLGTSFEFPFYIEAMTGGTPRADKLNAQLAQIAKSQGLAMAVGSQSIALKYPELAAGFKNVRALHPSGFLFANLGAGHSLENAKRAVEMIEANALEIHVNTAQELPMDEGDRAFRWLDNINEISEKLEVPVIVKEVGFGMSQQTFKQLSETAVSAINIGGNGGTNFAWIERKRSQNGFDIDDFGLSTVESLLEAQLSPPTKPLIATGGITSAQDIVKSLILGADLASSAGFLLSTLNESGVEAVEALLEQWKADLAKWMTLLGVVNIIDLKQVDTLLSPRALSFIEQRSGKIW</sequence>
<comment type="caution">
    <text evidence="11">Lacks conserved residue(s) required for the propagation of feature annotation.</text>
</comment>
<feature type="binding site" evidence="11">
    <location>
        <position position="103"/>
    </location>
    <ligand>
        <name>FMN</name>
        <dbReference type="ChEBI" id="CHEBI:58210"/>
    </ligand>
</feature>
<evidence type="ECO:0000256" key="10">
    <source>
        <dbReference type="ARBA" id="ARBA00025810"/>
    </source>
</evidence>
<dbReference type="SUPFAM" id="SSF51395">
    <property type="entry name" value="FMN-linked oxidoreductases"/>
    <property type="match status" value="1"/>
</dbReference>
<dbReference type="AlphaFoldDB" id="A0AA45QRW7"/>
<comment type="subcellular location">
    <subcellularLocation>
        <location evidence="11">Cytoplasm</location>
    </subcellularLocation>
</comment>
<comment type="function">
    <text evidence="11">Involved in the biosynthesis of isoprenoids. Catalyzes the 1,3-allylic rearrangement of the homoallylic substrate isopentenyl (IPP) to its allylic isomer, dimethylallyl diphosphate (DMAPP).</text>
</comment>
<evidence type="ECO:0000256" key="7">
    <source>
        <dbReference type="ARBA" id="ARBA00022857"/>
    </source>
</evidence>
<keyword evidence="9 11" id="KW-0413">Isomerase</keyword>
<gene>
    <name evidence="11" type="primary">fni</name>
    <name evidence="13" type="ORF">JW886_02940</name>
</gene>
<evidence type="ECO:0000313" key="13">
    <source>
        <dbReference type="EMBL" id="QSE77235.1"/>
    </source>
</evidence>
<evidence type="ECO:0000256" key="4">
    <source>
        <dbReference type="ARBA" id="ARBA00022643"/>
    </source>
</evidence>
<feature type="binding site" evidence="11">
    <location>
        <position position="132"/>
    </location>
    <ligand>
        <name>FMN</name>
        <dbReference type="ChEBI" id="CHEBI:58210"/>
    </ligand>
</feature>
<comment type="catalytic activity">
    <reaction evidence="11">
        <text>isopentenyl diphosphate = dimethylallyl diphosphate</text>
        <dbReference type="Rhea" id="RHEA:23284"/>
        <dbReference type="ChEBI" id="CHEBI:57623"/>
        <dbReference type="ChEBI" id="CHEBI:128769"/>
        <dbReference type="EC" id="5.3.3.2"/>
    </reaction>
</comment>
<dbReference type="Proteomes" id="UP000663608">
    <property type="component" value="Chromosome"/>
</dbReference>